<evidence type="ECO:0000256" key="1">
    <source>
        <dbReference type="SAM" id="Phobius"/>
    </source>
</evidence>
<reference evidence="2 3" key="1">
    <citation type="journal article" date="2018" name="Front. Plant Sci.">
        <title>Red Clover (Trifolium pratense) and Zigzag Clover (T. medium) - A Picture of Genomic Similarities and Differences.</title>
        <authorList>
            <person name="Dluhosova J."/>
            <person name="Istvanek J."/>
            <person name="Nedelnik J."/>
            <person name="Repkova J."/>
        </authorList>
    </citation>
    <scope>NUCLEOTIDE SEQUENCE [LARGE SCALE GENOMIC DNA]</scope>
    <source>
        <strain evidence="3">cv. 10/8</strain>
        <tissue evidence="2">Leaf</tissue>
    </source>
</reference>
<keyword evidence="3" id="KW-1185">Reference proteome</keyword>
<dbReference type="Proteomes" id="UP000265520">
    <property type="component" value="Unassembled WGS sequence"/>
</dbReference>
<organism evidence="2 3">
    <name type="scientific">Trifolium medium</name>
    <dbReference type="NCBI Taxonomy" id="97028"/>
    <lineage>
        <taxon>Eukaryota</taxon>
        <taxon>Viridiplantae</taxon>
        <taxon>Streptophyta</taxon>
        <taxon>Embryophyta</taxon>
        <taxon>Tracheophyta</taxon>
        <taxon>Spermatophyta</taxon>
        <taxon>Magnoliopsida</taxon>
        <taxon>eudicotyledons</taxon>
        <taxon>Gunneridae</taxon>
        <taxon>Pentapetalae</taxon>
        <taxon>rosids</taxon>
        <taxon>fabids</taxon>
        <taxon>Fabales</taxon>
        <taxon>Fabaceae</taxon>
        <taxon>Papilionoideae</taxon>
        <taxon>50 kb inversion clade</taxon>
        <taxon>NPAAA clade</taxon>
        <taxon>Hologalegina</taxon>
        <taxon>IRL clade</taxon>
        <taxon>Trifolieae</taxon>
        <taxon>Trifolium</taxon>
    </lineage>
</organism>
<keyword evidence="1" id="KW-1133">Transmembrane helix</keyword>
<comment type="caution">
    <text evidence="2">The sequence shown here is derived from an EMBL/GenBank/DDBJ whole genome shotgun (WGS) entry which is preliminary data.</text>
</comment>
<dbReference type="AlphaFoldDB" id="A0A392W3D4"/>
<feature type="transmembrane region" description="Helical" evidence="1">
    <location>
        <begin position="12"/>
        <end position="31"/>
    </location>
</feature>
<proteinExistence type="predicted"/>
<accession>A0A392W3D4</accession>
<evidence type="ECO:0000313" key="3">
    <source>
        <dbReference type="Proteomes" id="UP000265520"/>
    </source>
</evidence>
<dbReference type="EMBL" id="LXQA011367268">
    <property type="protein sequence ID" value="MCI94817.1"/>
    <property type="molecule type" value="Genomic_DNA"/>
</dbReference>
<name>A0A392W3D4_9FABA</name>
<feature type="non-terminal residue" evidence="2">
    <location>
        <position position="55"/>
    </location>
</feature>
<protein>
    <submittedName>
        <fullName evidence="2">Uncharacterized protein</fullName>
    </submittedName>
</protein>
<keyword evidence="1" id="KW-0812">Transmembrane</keyword>
<evidence type="ECO:0000313" key="2">
    <source>
        <dbReference type="EMBL" id="MCI94817.1"/>
    </source>
</evidence>
<sequence length="55" mass="5719">MEVVEATMQPQTAVAVATVVVMVGAAMEVAITSHNIINIHSNNSGSSHHGLHRGN</sequence>
<keyword evidence="1" id="KW-0472">Membrane</keyword>